<accession>A0A1T0CF42</accession>
<sequence length="292" mass="34516">MENAKHSIQLGVEDCILSQDNPKRKTSAVRNIFAGLLLLYKYKLLMDSPVNQPYLYIYQINHNIFYTETFGVERPKKTVDVTGIKDVFRFLKININTDLLMCLNRTRNNLEHFYHTEQVDILKLIVDSFYLIKKFYEGYIYPINNLDLNNFLGQEIYQVLLENEQIYTEKREECSKSLECVEFPEEYLRNFLTDKMQCPYCLSSLIKYQSGEYPDIVLSCIYCNHHLSKEEVLGLTHQTVKDGEDFRRECMECGGYSIFIDGCVCLDCGFEMDSNRDYEREQYLQYLLEKAD</sequence>
<evidence type="ECO:0000313" key="1">
    <source>
        <dbReference type="EMBL" id="OOS20944.1"/>
    </source>
</evidence>
<comment type="caution">
    <text evidence="1">The sequence shown here is derived from an EMBL/GenBank/DDBJ whole genome shotgun (WGS) entry which is preliminary data.</text>
</comment>
<evidence type="ECO:0000313" key="2">
    <source>
        <dbReference type="Proteomes" id="UP000189800"/>
    </source>
</evidence>
<protein>
    <submittedName>
        <fullName evidence="1">Uncharacterized protein</fullName>
    </submittedName>
</protein>
<gene>
    <name evidence="1" type="ORF">B0680_10360</name>
</gene>
<organism evidence="1 2">
    <name type="scientific">Moraxella pluranimalium</name>
    <dbReference type="NCBI Taxonomy" id="470453"/>
    <lineage>
        <taxon>Bacteria</taxon>
        <taxon>Pseudomonadati</taxon>
        <taxon>Pseudomonadota</taxon>
        <taxon>Gammaproteobacteria</taxon>
        <taxon>Moraxellales</taxon>
        <taxon>Moraxellaceae</taxon>
        <taxon>Moraxella</taxon>
    </lineage>
</organism>
<dbReference type="AlphaFoldDB" id="A0A1T0CF42"/>
<dbReference type="STRING" id="470453.B0680_10360"/>
<reference evidence="1 2" key="1">
    <citation type="submission" date="2017-02" db="EMBL/GenBank/DDBJ databases">
        <title>Draft genome sequence of Moraxella pluranimalium CCUG 54913T type strain.</title>
        <authorList>
            <person name="Salva-Serra F."/>
            <person name="Engstrom-Jakobsson H."/>
            <person name="Thorell K."/>
            <person name="Jaen-Luchoro D."/>
            <person name="Gonzales-Siles L."/>
            <person name="Karlsson R."/>
            <person name="Yazdan S."/>
            <person name="Boulund F."/>
            <person name="Johnning A."/>
            <person name="Engstrand L."/>
            <person name="Kristiansson E."/>
            <person name="Moore E."/>
        </authorList>
    </citation>
    <scope>NUCLEOTIDE SEQUENCE [LARGE SCALE GENOMIC DNA]</scope>
    <source>
        <strain evidence="1 2">CCUG 54913</strain>
    </source>
</reference>
<name>A0A1T0CF42_9GAMM</name>
<keyword evidence="2" id="KW-1185">Reference proteome</keyword>
<proteinExistence type="predicted"/>
<dbReference type="Proteomes" id="UP000189800">
    <property type="component" value="Unassembled WGS sequence"/>
</dbReference>
<dbReference type="EMBL" id="MUYU01000035">
    <property type="protein sequence ID" value="OOS20944.1"/>
    <property type="molecule type" value="Genomic_DNA"/>
</dbReference>